<dbReference type="EMBL" id="PXYT01000004">
    <property type="protein sequence ID" value="PSR31141.1"/>
    <property type="molecule type" value="Genomic_DNA"/>
</dbReference>
<evidence type="ECO:0000313" key="1">
    <source>
        <dbReference type="EMBL" id="PSR31141.1"/>
    </source>
</evidence>
<dbReference type="AlphaFoldDB" id="A0A2T2X9E7"/>
<dbReference type="InterPro" id="IPR036388">
    <property type="entry name" value="WH-like_DNA-bd_sf"/>
</dbReference>
<reference evidence="1 2" key="1">
    <citation type="journal article" date="2014" name="BMC Genomics">
        <title>Comparison of environmental and isolate Sulfobacillus genomes reveals diverse carbon, sulfur, nitrogen, and hydrogen metabolisms.</title>
        <authorList>
            <person name="Justice N.B."/>
            <person name="Norman A."/>
            <person name="Brown C.T."/>
            <person name="Singh A."/>
            <person name="Thomas B.C."/>
            <person name="Banfield J.F."/>
        </authorList>
    </citation>
    <scope>NUCLEOTIDE SEQUENCE [LARGE SCALE GENOMIC DNA]</scope>
    <source>
        <strain evidence="1">AMDSBA1</strain>
    </source>
</reference>
<name>A0A2T2X9E7_9FIRM</name>
<comment type="caution">
    <text evidence="1">The sequence shown here is derived from an EMBL/GenBank/DDBJ whole genome shotgun (WGS) entry which is preliminary data.</text>
</comment>
<dbReference type="SUPFAM" id="SSF46894">
    <property type="entry name" value="C-terminal effector domain of the bipartite response regulators"/>
    <property type="match status" value="1"/>
</dbReference>
<organism evidence="1 2">
    <name type="scientific">Sulfobacillus benefaciens</name>
    <dbReference type="NCBI Taxonomy" id="453960"/>
    <lineage>
        <taxon>Bacteria</taxon>
        <taxon>Bacillati</taxon>
        <taxon>Bacillota</taxon>
        <taxon>Clostridia</taxon>
        <taxon>Eubacteriales</taxon>
        <taxon>Clostridiales Family XVII. Incertae Sedis</taxon>
        <taxon>Sulfobacillus</taxon>
    </lineage>
</organism>
<gene>
    <name evidence="1" type="ORF">C7B43_03325</name>
</gene>
<dbReference type="GO" id="GO:0003677">
    <property type="term" value="F:DNA binding"/>
    <property type="evidence" value="ECO:0007669"/>
    <property type="project" value="InterPro"/>
</dbReference>
<dbReference type="GO" id="GO:0006355">
    <property type="term" value="P:regulation of DNA-templated transcription"/>
    <property type="evidence" value="ECO:0007669"/>
    <property type="project" value="InterPro"/>
</dbReference>
<accession>A0A2T2X9E7</accession>
<sequence>MKMEPFTLGYVSATPISQFFPTTVATVRLVRFDTINQVLHGLVSREVDLFAVEGRWFSDPKECDAVIETAKNHGIPVLLLTSYVQSGISQLTSLDPAEFLTQCRAPLSCVQFVPALSHRGQVLSLSSRAVQLLAIFVTYPGQVLRLVDINKESKSRHITTWTTHSLKSAIHSITQQVGPHHIKNVRGFGYIFQSCFPSSQHHDGEGVPEDIIGE</sequence>
<evidence type="ECO:0000313" key="2">
    <source>
        <dbReference type="Proteomes" id="UP000242699"/>
    </source>
</evidence>
<dbReference type="InterPro" id="IPR016032">
    <property type="entry name" value="Sig_transdc_resp-reg_C-effctor"/>
</dbReference>
<dbReference type="Gene3D" id="1.10.10.10">
    <property type="entry name" value="Winged helix-like DNA-binding domain superfamily/Winged helix DNA-binding domain"/>
    <property type="match status" value="1"/>
</dbReference>
<protein>
    <submittedName>
        <fullName evidence="1">Uncharacterized protein</fullName>
    </submittedName>
</protein>
<proteinExistence type="predicted"/>
<dbReference type="Proteomes" id="UP000242699">
    <property type="component" value="Unassembled WGS sequence"/>
</dbReference>